<evidence type="ECO:0000313" key="3">
    <source>
        <dbReference type="Proteomes" id="UP000018208"/>
    </source>
</evidence>
<dbReference type="AlphaFoldDB" id="V6LW27"/>
<keyword evidence="3" id="KW-1185">Reference proteome</keyword>
<evidence type="ECO:0000313" key="2">
    <source>
        <dbReference type="EMBL" id="KAH0570299.1"/>
    </source>
</evidence>
<dbReference type="VEuPathDB" id="GiardiaDB:SS50377_28274"/>
<dbReference type="EMBL" id="KI545985">
    <property type="protein sequence ID" value="EST48453.1"/>
    <property type="molecule type" value="Genomic_DNA"/>
</dbReference>
<proteinExistence type="predicted"/>
<gene>
    <name evidence="1" type="ORF">SS50377_11402</name>
    <name evidence="2" type="ORF">SS50377_28274</name>
</gene>
<accession>V6LW27</accession>
<sequence length="314" mass="36070">MNYQDRTNRYTFDNIQTYNQDLKPQFISQNQLNTPQYTEKCIFGDVVIVKQAENKKINSQSKKQNSEKNHHSKYLLSQNDVSAKIPNDLHINKQDISKTQNTLINDEISSNSVVDTINIIKDQQTKEILNIQQSIPVISQIEPVQAPIEILTNAKSPENTYNKSQKCMKTSVETVHLTIQLKDLQELYQMYLPKNINPLIVPFTSQYCPSSQEKVLLSLLGIPFSVNFFQSMLKFCNDIPTKKNILNAINASSDLLDRCKFQNQNLTKTVEYLKDAQAISMINNKVMQNFTFSSKINNVDAQKVIKIRDLTILE</sequence>
<organism evidence="1">
    <name type="scientific">Spironucleus salmonicida</name>
    <dbReference type="NCBI Taxonomy" id="348837"/>
    <lineage>
        <taxon>Eukaryota</taxon>
        <taxon>Metamonada</taxon>
        <taxon>Diplomonadida</taxon>
        <taxon>Hexamitidae</taxon>
        <taxon>Hexamitinae</taxon>
        <taxon>Spironucleus</taxon>
    </lineage>
</organism>
<reference evidence="2" key="2">
    <citation type="submission" date="2020-12" db="EMBL/GenBank/DDBJ databases">
        <title>New Spironucleus salmonicida genome in near-complete chromosomes.</title>
        <authorList>
            <person name="Xu F."/>
            <person name="Kurt Z."/>
            <person name="Jimenez-Gonzalez A."/>
            <person name="Astvaldsson A."/>
            <person name="Andersson J.O."/>
            <person name="Svard S.G."/>
        </authorList>
    </citation>
    <scope>NUCLEOTIDE SEQUENCE</scope>
    <source>
        <strain evidence="2">ATCC 50377</strain>
    </source>
</reference>
<name>V6LW27_9EUKA</name>
<reference evidence="1 2" key="1">
    <citation type="journal article" date="2014" name="PLoS Genet.">
        <title>The Genome of Spironucleus salmonicida Highlights a Fish Pathogen Adapted to Fluctuating Environments.</title>
        <authorList>
            <person name="Xu F."/>
            <person name="Jerlstrom-Hultqvist J."/>
            <person name="Einarsson E."/>
            <person name="Astvaldsson A."/>
            <person name="Svard S.G."/>
            <person name="Andersson J.O."/>
        </authorList>
    </citation>
    <scope>NUCLEOTIDE SEQUENCE</scope>
    <source>
        <strain evidence="2">ATCC 50377</strain>
    </source>
</reference>
<dbReference type="Proteomes" id="UP000018208">
    <property type="component" value="Unassembled WGS sequence"/>
</dbReference>
<evidence type="ECO:0000313" key="1">
    <source>
        <dbReference type="EMBL" id="EST48453.1"/>
    </source>
</evidence>
<dbReference type="EMBL" id="AUWU02000008">
    <property type="protein sequence ID" value="KAH0570299.1"/>
    <property type="molecule type" value="Genomic_DNA"/>
</dbReference>
<protein>
    <submittedName>
        <fullName evidence="1">Uncharacterized protein</fullName>
    </submittedName>
</protein>